<dbReference type="GO" id="GO:0005815">
    <property type="term" value="C:microtubule organizing center"/>
    <property type="evidence" value="ECO:0007669"/>
    <property type="project" value="InterPro"/>
</dbReference>
<feature type="coiled-coil region" evidence="3">
    <location>
        <begin position="192"/>
        <end position="649"/>
    </location>
</feature>
<feature type="compositionally biased region" description="Polar residues" evidence="4">
    <location>
        <begin position="38"/>
        <end position="60"/>
    </location>
</feature>
<dbReference type="AlphaFoldDB" id="A0A0C3B1T3"/>
<sequence>MAAYRLNINSLREDSNESSNTMPDISLGSLEESFKSPPRSSLNKPFSLAGSSTMTNSSSAVPPKMPTTPKRTLARRGTEEEVKTPKPSEGKDTYFDDNLDDEDGERKWESDNLAVSRLARSKSGAGAKAGVNMTLREQEKVIDELKKENFSLKLKVHFLEERLAQLAPDHIELALKQNINLKIEVQSRGVELKKYKKLLLQMEQELSRVKGENDGPRERELQAEVESLSRELRELRRRKMGAGRDDVALSEARGRNEELELRLGQLEEELEGAKALIDENLDEIDRLREAGGQRLNGSTSSDNGENRRAKLEEALRNMEEDNIILQEKLEELANELNIREDEKEELADKVEALSLHIEELRQRQEVAALERSQSRAHLEEDEEEREELMNTINSLRDKLAATNIELQQKEEEISAKTDEIDEIIAEHESIVRDLEDNWRGEISEARQQVDDLRDSLAEREKESNKLRDQVTDLEANTAELHSKFEAALAHLESQAEAREDEIIDANQQITELSEKLWKLEETLEQERDDIRIRLDEDEMERERNEMVLAALKEKLAAAKEQQQEATELYEACREQVVQHRQREEELAQHAEELAAEINAERDAREELEAEREEFVERFNEVDVKFREAKKEWEDSARRERRALDETEAALTSARHDLDLAKALLAQRESDIAEIQAVLSKKDAESRRLGESASSDRFSLNLELERLRRDMARAEDEVVRLKKDLEERDAKARDREASLDKLHVENRELAGQLASQTQARLNLSEKLDSVQANLKTAESEVTSLRAKVADLETRLSKDQRSQLSLEHQYRDQLTERNTLLLTVYQYLDKILGVEKMAKSETKPFTNFAVFHDNLISRLKAVTNIQSDFEKRCKEAESKFLEKLTEVKKQVDFRWKQLDRFETSVKSLADVKHTWRRKYNTKEGELEAVKTTNAELSAQISSLRRQPNTDSSEIRALTARATNAERRLTNAQNQLAQTEERINAMNEKTSSADTKWEARVREYEARLKAAEERVKRERQGGKERIGELEANIAKLQRQLEHAGRRNSQLGDIVDMNRPLEPGTPR</sequence>
<gene>
    <name evidence="6" type="ORF">M408DRAFT_327776</name>
</gene>
<evidence type="ECO:0000256" key="1">
    <source>
        <dbReference type="ARBA" id="ARBA00004496"/>
    </source>
</evidence>
<dbReference type="PANTHER" id="PTHR18937">
    <property type="entry name" value="STRUCTURAL MAINTENANCE OF CHROMOSOMES SMC FAMILY MEMBER"/>
    <property type="match status" value="1"/>
</dbReference>
<dbReference type="STRING" id="933852.A0A0C3B1T3"/>
<comment type="subcellular location">
    <subcellularLocation>
        <location evidence="1">Cytoplasm</location>
    </subcellularLocation>
</comment>
<name>A0A0C3B1T3_SERVB</name>
<feature type="domain" description="Centrosomin N-terminal motif 1" evidence="5">
    <location>
        <begin position="134"/>
        <end position="206"/>
    </location>
</feature>
<feature type="region of interest" description="Disordered" evidence="4">
    <location>
        <begin position="1037"/>
        <end position="1063"/>
    </location>
</feature>
<evidence type="ECO:0000256" key="4">
    <source>
        <dbReference type="SAM" id="MobiDB-lite"/>
    </source>
</evidence>
<keyword evidence="2" id="KW-0963">Cytoplasm</keyword>
<feature type="coiled-coil region" evidence="3">
    <location>
        <begin position="759"/>
        <end position="793"/>
    </location>
</feature>
<dbReference type="HOGENOM" id="CLU_010459_1_0_1"/>
<evidence type="ECO:0000313" key="7">
    <source>
        <dbReference type="Proteomes" id="UP000054097"/>
    </source>
</evidence>
<protein>
    <recommendedName>
        <fullName evidence="5">Centrosomin N-terminal motif 1 domain-containing protein</fullName>
    </recommendedName>
</protein>
<keyword evidence="7" id="KW-1185">Reference proteome</keyword>
<dbReference type="GO" id="GO:0005737">
    <property type="term" value="C:cytoplasm"/>
    <property type="evidence" value="ECO:0007669"/>
    <property type="project" value="UniProtKB-SubCell"/>
</dbReference>
<dbReference type="OrthoDB" id="10255000at2759"/>
<feature type="compositionally biased region" description="Basic and acidic residues" evidence="4">
    <location>
        <begin position="76"/>
        <end position="94"/>
    </location>
</feature>
<proteinExistence type="predicted"/>
<dbReference type="Pfam" id="PF07989">
    <property type="entry name" value="Cnn_1N"/>
    <property type="match status" value="1"/>
</dbReference>
<accession>A0A0C3B1T3</accession>
<feature type="coiled-coil region" evidence="3">
    <location>
        <begin position="696"/>
        <end position="730"/>
    </location>
</feature>
<feature type="coiled-coil region" evidence="3">
    <location>
        <begin position="128"/>
        <end position="162"/>
    </location>
</feature>
<dbReference type="Gene3D" id="1.10.287.2610">
    <property type="match status" value="1"/>
</dbReference>
<dbReference type="Proteomes" id="UP000054097">
    <property type="component" value="Unassembled WGS sequence"/>
</dbReference>
<dbReference type="SUPFAM" id="SSF57997">
    <property type="entry name" value="Tropomyosin"/>
    <property type="match status" value="1"/>
</dbReference>
<dbReference type="Gene3D" id="1.10.287.1490">
    <property type="match status" value="1"/>
</dbReference>
<feature type="region of interest" description="Disordered" evidence="4">
    <location>
        <begin position="1"/>
        <end position="107"/>
    </location>
</feature>
<organism evidence="6 7">
    <name type="scientific">Serendipita vermifera MAFF 305830</name>
    <dbReference type="NCBI Taxonomy" id="933852"/>
    <lineage>
        <taxon>Eukaryota</taxon>
        <taxon>Fungi</taxon>
        <taxon>Dikarya</taxon>
        <taxon>Basidiomycota</taxon>
        <taxon>Agaricomycotina</taxon>
        <taxon>Agaricomycetes</taxon>
        <taxon>Sebacinales</taxon>
        <taxon>Serendipitaceae</taxon>
        <taxon>Serendipita</taxon>
    </lineage>
</organism>
<dbReference type="EMBL" id="KN824283">
    <property type="protein sequence ID" value="KIM30805.1"/>
    <property type="molecule type" value="Genomic_DNA"/>
</dbReference>
<evidence type="ECO:0000256" key="2">
    <source>
        <dbReference type="ARBA" id="ARBA00022490"/>
    </source>
</evidence>
<evidence type="ECO:0000313" key="6">
    <source>
        <dbReference type="EMBL" id="KIM30805.1"/>
    </source>
</evidence>
<keyword evidence="3" id="KW-0175">Coiled coil</keyword>
<reference evidence="7" key="2">
    <citation type="submission" date="2015-01" db="EMBL/GenBank/DDBJ databases">
        <title>Evolutionary Origins and Diversification of the Mycorrhizal Mutualists.</title>
        <authorList>
            <consortium name="DOE Joint Genome Institute"/>
            <consortium name="Mycorrhizal Genomics Consortium"/>
            <person name="Kohler A."/>
            <person name="Kuo A."/>
            <person name="Nagy L.G."/>
            <person name="Floudas D."/>
            <person name="Copeland A."/>
            <person name="Barry K.W."/>
            <person name="Cichocki N."/>
            <person name="Veneault-Fourrey C."/>
            <person name="LaButti K."/>
            <person name="Lindquist E.A."/>
            <person name="Lipzen A."/>
            <person name="Lundell T."/>
            <person name="Morin E."/>
            <person name="Murat C."/>
            <person name="Riley R."/>
            <person name="Ohm R."/>
            <person name="Sun H."/>
            <person name="Tunlid A."/>
            <person name="Henrissat B."/>
            <person name="Grigoriev I.V."/>
            <person name="Hibbett D.S."/>
            <person name="Martin F."/>
        </authorList>
    </citation>
    <scope>NUCLEOTIDE SEQUENCE [LARGE SCALE GENOMIC DNA]</scope>
    <source>
        <strain evidence="7">MAFF 305830</strain>
    </source>
</reference>
<dbReference type="InterPro" id="IPR012943">
    <property type="entry name" value="Cnn_1N"/>
</dbReference>
<evidence type="ECO:0000256" key="3">
    <source>
        <dbReference type="SAM" id="Coils"/>
    </source>
</evidence>
<evidence type="ECO:0000259" key="5">
    <source>
        <dbReference type="Pfam" id="PF07989"/>
    </source>
</evidence>
<reference evidence="6 7" key="1">
    <citation type="submission" date="2014-04" db="EMBL/GenBank/DDBJ databases">
        <authorList>
            <consortium name="DOE Joint Genome Institute"/>
            <person name="Kuo A."/>
            <person name="Zuccaro A."/>
            <person name="Kohler A."/>
            <person name="Nagy L.G."/>
            <person name="Floudas D."/>
            <person name="Copeland A."/>
            <person name="Barry K.W."/>
            <person name="Cichocki N."/>
            <person name="Veneault-Fourrey C."/>
            <person name="LaButti K."/>
            <person name="Lindquist E.A."/>
            <person name="Lipzen A."/>
            <person name="Lundell T."/>
            <person name="Morin E."/>
            <person name="Murat C."/>
            <person name="Sun H."/>
            <person name="Tunlid A."/>
            <person name="Henrissat B."/>
            <person name="Grigoriev I.V."/>
            <person name="Hibbett D.S."/>
            <person name="Martin F."/>
            <person name="Nordberg H.P."/>
            <person name="Cantor M.N."/>
            <person name="Hua S.X."/>
        </authorList>
    </citation>
    <scope>NUCLEOTIDE SEQUENCE [LARGE SCALE GENOMIC DNA]</scope>
    <source>
        <strain evidence="6 7">MAFF 305830</strain>
    </source>
</reference>